<name>A0A329MT63_9BACL</name>
<keyword evidence="2" id="KW-1003">Cell membrane</keyword>
<feature type="transmembrane region" description="Helical" evidence="6">
    <location>
        <begin position="372"/>
        <end position="400"/>
    </location>
</feature>
<feature type="transmembrane region" description="Helical" evidence="6">
    <location>
        <begin position="180"/>
        <end position="202"/>
    </location>
</feature>
<dbReference type="PANTHER" id="PTHR42770">
    <property type="entry name" value="AMINO ACID TRANSPORTER-RELATED"/>
    <property type="match status" value="1"/>
</dbReference>
<protein>
    <submittedName>
        <fullName evidence="7">Amino acid permease</fullName>
    </submittedName>
</protein>
<dbReference type="InterPro" id="IPR002293">
    <property type="entry name" value="AA/rel_permease1"/>
</dbReference>
<dbReference type="InterPro" id="IPR050367">
    <property type="entry name" value="APC_superfamily"/>
</dbReference>
<evidence type="ECO:0000256" key="4">
    <source>
        <dbReference type="ARBA" id="ARBA00022989"/>
    </source>
</evidence>
<feature type="transmembrane region" description="Helical" evidence="6">
    <location>
        <begin position="214"/>
        <end position="235"/>
    </location>
</feature>
<keyword evidence="5 6" id="KW-0472">Membrane</keyword>
<organism evidence="7 8">
    <name type="scientific">Paenibacillus contaminans</name>
    <dbReference type="NCBI Taxonomy" id="450362"/>
    <lineage>
        <taxon>Bacteria</taxon>
        <taxon>Bacillati</taxon>
        <taxon>Bacillota</taxon>
        <taxon>Bacilli</taxon>
        <taxon>Bacillales</taxon>
        <taxon>Paenibacillaceae</taxon>
        <taxon>Paenibacillus</taxon>
    </lineage>
</organism>
<keyword evidence="8" id="KW-1185">Reference proteome</keyword>
<dbReference type="RefSeq" id="WP_113029290.1">
    <property type="nucleotide sequence ID" value="NZ_QMFB01000001.1"/>
</dbReference>
<dbReference type="PIRSF" id="PIRSF006060">
    <property type="entry name" value="AA_transporter"/>
    <property type="match status" value="1"/>
</dbReference>
<keyword evidence="3 6" id="KW-0812">Transmembrane</keyword>
<dbReference type="EMBL" id="QMFB01000001">
    <property type="protein sequence ID" value="RAV23179.1"/>
    <property type="molecule type" value="Genomic_DNA"/>
</dbReference>
<dbReference type="GO" id="GO:0005886">
    <property type="term" value="C:plasma membrane"/>
    <property type="evidence" value="ECO:0007669"/>
    <property type="project" value="UniProtKB-SubCell"/>
</dbReference>
<dbReference type="AlphaFoldDB" id="A0A329MT63"/>
<accession>A0A329MT63</accession>
<evidence type="ECO:0000256" key="3">
    <source>
        <dbReference type="ARBA" id="ARBA00022692"/>
    </source>
</evidence>
<gene>
    <name evidence="7" type="ORF">DQG23_03010</name>
</gene>
<feature type="transmembrane region" description="Helical" evidence="6">
    <location>
        <begin position="12"/>
        <end position="32"/>
    </location>
</feature>
<keyword evidence="4 6" id="KW-1133">Transmembrane helix</keyword>
<evidence type="ECO:0000256" key="6">
    <source>
        <dbReference type="SAM" id="Phobius"/>
    </source>
</evidence>
<feature type="transmembrane region" description="Helical" evidence="6">
    <location>
        <begin position="339"/>
        <end position="360"/>
    </location>
</feature>
<evidence type="ECO:0000313" key="8">
    <source>
        <dbReference type="Proteomes" id="UP000250369"/>
    </source>
</evidence>
<evidence type="ECO:0000256" key="1">
    <source>
        <dbReference type="ARBA" id="ARBA00004651"/>
    </source>
</evidence>
<dbReference type="Gene3D" id="1.20.1740.10">
    <property type="entry name" value="Amino acid/polyamine transporter I"/>
    <property type="match status" value="1"/>
</dbReference>
<feature type="transmembrane region" description="Helical" evidence="6">
    <location>
        <begin position="143"/>
        <end position="160"/>
    </location>
</feature>
<feature type="transmembrane region" description="Helical" evidence="6">
    <location>
        <begin position="118"/>
        <end position="136"/>
    </location>
</feature>
<feature type="transmembrane region" description="Helical" evidence="6">
    <location>
        <begin position="308"/>
        <end position="327"/>
    </location>
</feature>
<feature type="transmembrane region" description="Helical" evidence="6">
    <location>
        <begin position="85"/>
        <end position="106"/>
    </location>
</feature>
<comment type="subcellular location">
    <subcellularLocation>
        <location evidence="1">Cell membrane</location>
        <topology evidence="1">Multi-pass membrane protein</topology>
    </subcellularLocation>
</comment>
<dbReference type="Proteomes" id="UP000250369">
    <property type="component" value="Unassembled WGS sequence"/>
</dbReference>
<proteinExistence type="predicted"/>
<evidence type="ECO:0000256" key="2">
    <source>
        <dbReference type="ARBA" id="ARBA00022475"/>
    </source>
</evidence>
<evidence type="ECO:0000256" key="5">
    <source>
        <dbReference type="ARBA" id="ARBA00023136"/>
    </source>
</evidence>
<evidence type="ECO:0000313" key="7">
    <source>
        <dbReference type="EMBL" id="RAV23179.1"/>
    </source>
</evidence>
<comment type="caution">
    <text evidence="7">The sequence shown here is derived from an EMBL/GenBank/DDBJ whole genome shotgun (WGS) entry which is preliminary data.</text>
</comment>
<sequence length="414" mass="44832">MHTKKLNAVTLSGLIIGPILGSGILILPPLVYNIAGDWAILAWLTIILVSFIVAFIFGFISIKFPGDGGVTNAVEHVFGVHAKRLASIYLIIGVVFGAPAVLLTAGEYMVPFEITSPLTISYILLPICICVLLTEIRFLGKISFILSSISAVLLFLGGATSLADRPKAITIDQSFDPESFFFALLILFWAIFGWELIGNYSAEVANPQKTIFKAIVISILAISAVDLVVAAAIQWSNAGSFSGGNATVSVIFHSLFGQMSDYIIGMLSLFLCCSTYFLYIGGISRLMSSMSEEKALPGILSKRSKTNIPYVSVLALGLCNLVVMVMIQNELFTLESLLAFANSFLTINALIGIGAGIILIKNLLLRTSGIVLLLFFIVMLMTHSQIISLVLIIMLAAFYLNKHFKFIARPKRAD</sequence>
<dbReference type="Pfam" id="PF13520">
    <property type="entry name" value="AA_permease_2"/>
    <property type="match status" value="1"/>
</dbReference>
<dbReference type="PANTHER" id="PTHR42770:SF13">
    <property type="entry name" value="L-METHIONINE_BRANCHED-CHAIN AMINO ACID EXPORTER YJEH"/>
    <property type="match status" value="1"/>
</dbReference>
<feature type="transmembrane region" description="Helical" evidence="6">
    <location>
        <begin position="262"/>
        <end position="287"/>
    </location>
</feature>
<feature type="transmembrane region" description="Helical" evidence="6">
    <location>
        <begin position="38"/>
        <end position="64"/>
    </location>
</feature>
<dbReference type="GO" id="GO:0022857">
    <property type="term" value="F:transmembrane transporter activity"/>
    <property type="evidence" value="ECO:0007669"/>
    <property type="project" value="InterPro"/>
</dbReference>
<reference evidence="7 8" key="1">
    <citation type="journal article" date="2009" name="Int. J. Syst. Evol. Microbiol.">
        <title>Paenibacillus contaminans sp. nov., isolated from a contaminated laboratory plate.</title>
        <authorList>
            <person name="Chou J.H."/>
            <person name="Lee J.H."/>
            <person name="Lin M.C."/>
            <person name="Chang P.S."/>
            <person name="Arun A.B."/>
            <person name="Young C.C."/>
            <person name="Chen W.M."/>
        </authorList>
    </citation>
    <scope>NUCLEOTIDE SEQUENCE [LARGE SCALE GENOMIC DNA]</scope>
    <source>
        <strain evidence="7 8">CKOBP-6</strain>
    </source>
</reference>